<sequence>MAAIGKRKANDVDHNGFHSDDRPTLKRRGTSASQIQIPSQDHNLYQISEHPEQQQHGRNDSEMSSYNDHQHQSKQDPALLPTPPNSATLPQNEVPSPSSPSPQPFQSLLTTFCQSHAPLFGARYLPDLQLAHSQATSTSIPGIVLAAGQTFTRTLSRYIEDLQASALSQVQLRATMSSIGVDQAALEAIDVVLGKLDEQMVSVMAEAQGLEFELGLLEERLKSRSWETEIAML</sequence>
<dbReference type="AlphaFoldDB" id="A0A9Q9AJM0"/>
<organism evidence="2 3">
    <name type="scientific">Septoria linicola</name>
    <dbReference type="NCBI Taxonomy" id="215465"/>
    <lineage>
        <taxon>Eukaryota</taxon>
        <taxon>Fungi</taxon>
        <taxon>Dikarya</taxon>
        <taxon>Ascomycota</taxon>
        <taxon>Pezizomycotina</taxon>
        <taxon>Dothideomycetes</taxon>
        <taxon>Dothideomycetidae</taxon>
        <taxon>Mycosphaerellales</taxon>
        <taxon>Mycosphaerellaceae</taxon>
        <taxon>Septoria</taxon>
    </lineage>
</organism>
<name>A0A9Q9AJM0_9PEZI</name>
<feature type="compositionally biased region" description="Polar residues" evidence="1">
    <location>
        <begin position="85"/>
        <end position="94"/>
    </location>
</feature>
<evidence type="ECO:0000256" key="1">
    <source>
        <dbReference type="SAM" id="MobiDB-lite"/>
    </source>
</evidence>
<dbReference type="OrthoDB" id="3644438at2759"/>
<accession>A0A9Q9AJM0</accession>
<feature type="compositionally biased region" description="Polar residues" evidence="1">
    <location>
        <begin position="30"/>
        <end position="46"/>
    </location>
</feature>
<reference evidence="2" key="1">
    <citation type="submission" date="2022-06" db="EMBL/GenBank/DDBJ databases">
        <title>Complete genome sequences of two strains of the flax pathogen Septoria linicola.</title>
        <authorList>
            <person name="Lapalu N."/>
            <person name="Simon A."/>
            <person name="Demenou B."/>
            <person name="Paumier D."/>
            <person name="Guillot M.-P."/>
            <person name="Gout L."/>
            <person name="Valade R."/>
        </authorList>
    </citation>
    <scope>NUCLEOTIDE SEQUENCE</scope>
    <source>
        <strain evidence="2">SE15195</strain>
    </source>
</reference>
<feature type="compositionally biased region" description="Basic and acidic residues" evidence="1">
    <location>
        <begin position="8"/>
        <end position="24"/>
    </location>
</feature>
<evidence type="ECO:0000313" key="3">
    <source>
        <dbReference type="Proteomes" id="UP001056384"/>
    </source>
</evidence>
<gene>
    <name evidence="2" type="ORF">Slin15195_G024230</name>
</gene>
<proteinExistence type="predicted"/>
<keyword evidence="3" id="KW-1185">Reference proteome</keyword>
<feature type="compositionally biased region" description="Basic and acidic residues" evidence="1">
    <location>
        <begin position="49"/>
        <end position="61"/>
    </location>
</feature>
<dbReference type="Proteomes" id="UP001056384">
    <property type="component" value="Chromosome 2"/>
</dbReference>
<evidence type="ECO:0000313" key="2">
    <source>
        <dbReference type="EMBL" id="USW49104.1"/>
    </source>
</evidence>
<dbReference type="EMBL" id="CP099419">
    <property type="protein sequence ID" value="USW49104.1"/>
    <property type="molecule type" value="Genomic_DNA"/>
</dbReference>
<protein>
    <submittedName>
        <fullName evidence="2">Uncharacterized protein</fullName>
    </submittedName>
</protein>
<feature type="region of interest" description="Disordered" evidence="1">
    <location>
        <begin position="1"/>
        <end position="106"/>
    </location>
</feature>